<dbReference type="Gene3D" id="2.60.40.10">
    <property type="entry name" value="Immunoglobulins"/>
    <property type="match status" value="1"/>
</dbReference>
<dbReference type="InterPro" id="IPR013783">
    <property type="entry name" value="Ig-like_fold"/>
</dbReference>
<evidence type="ECO:0000259" key="5">
    <source>
        <dbReference type="SMART" id="SM00642"/>
    </source>
</evidence>
<comment type="similarity">
    <text evidence="1">Belongs to the glycosyl hydrolase 13 family.</text>
</comment>
<accession>A0A6J7CZY0</accession>
<evidence type="ECO:0000256" key="4">
    <source>
        <dbReference type="SAM" id="MobiDB-lite"/>
    </source>
</evidence>
<organism evidence="6">
    <name type="scientific">freshwater metagenome</name>
    <dbReference type="NCBI Taxonomy" id="449393"/>
    <lineage>
        <taxon>unclassified sequences</taxon>
        <taxon>metagenomes</taxon>
        <taxon>ecological metagenomes</taxon>
    </lineage>
</organism>
<dbReference type="SUPFAM" id="SSF51445">
    <property type="entry name" value="(Trans)glycosidases"/>
    <property type="match status" value="1"/>
</dbReference>
<evidence type="ECO:0000256" key="1">
    <source>
        <dbReference type="ARBA" id="ARBA00008061"/>
    </source>
</evidence>
<dbReference type="InterPro" id="IPR011837">
    <property type="entry name" value="Glycogen_debranch_GlgX"/>
</dbReference>
<dbReference type="CDD" id="cd11326">
    <property type="entry name" value="AmyAc_Glg_debranch"/>
    <property type="match status" value="1"/>
</dbReference>
<dbReference type="InterPro" id="IPR013780">
    <property type="entry name" value="Glyco_hydro_b"/>
</dbReference>
<evidence type="ECO:0000256" key="3">
    <source>
        <dbReference type="ARBA" id="ARBA00023295"/>
    </source>
</evidence>
<protein>
    <submittedName>
        <fullName evidence="6">Unannotated protein</fullName>
    </submittedName>
</protein>
<feature type="compositionally biased region" description="Basic and acidic residues" evidence="4">
    <location>
        <begin position="467"/>
        <end position="483"/>
    </location>
</feature>
<dbReference type="Gene3D" id="2.60.40.1180">
    <property type="entry name" value="Golgi alpha-mannosidase II"/>
    <property type="match status" value="1"/>
</dbReference>
<evidence type="ECO:0000256" key="2">
    <source>
        <dbReference type="ARBA" id="ARBA00022801"/>
    </source>
</evidence>
<dbReference type="InterPro" id="IPR044505">
    <property type="entry name" value="GlgX_Isoamylase_N_E_set"/>
</dbReference>
<feature type="domain" description="Glycosyl hydrolase family 13 catalytic" evidence="5">
    <location>
        <begin position="169"/>
        <end position="569"/>
    </location>
</feature>
<keyword evidence="3" id="KW-0326">Glycosidase</keyword>
<gene>
    <name evidence="6" type="ORF">UFOPK3402_00243</name>
</gene>
<dbReference type="InterPro" id="IPR004193">
    <property type="entry name" value="Glyco_hydro_13_N"/>
</dbReference>
<dbReference type="SUPFAM" id="SSF81296">
    <property type="entry name" value="E set domains"/>
    <property type="match status" value="1"/>
</dbReference>
<dbReference type="NCBIfam" id="TIGR02100">
    <property type="entry name" value="glgX_debranch"/>
    <property type="match status" value="1"/>
</dbReference>
<dbReference type="InterPro" id="IPR006047">
    <property type="entry name" value="GH13_cat_dom"/>
</dbReference>
<dbReference type="InterPro" id="IPR017853">
    <property type="entry name" value="GH"/>
</dbReference>
<dbReference type="GO" id="GO:0004135">
    <property type="term" value="F:amylo-alpha-1,6-glucosidase activity"/>
    <property type="evidence" value="ECO:0007669"/>
    <property type="project" value="InterPro"/>
</dbReference>
<keyword evidence="2" id="KW-0378">Hydrolase</keyword>
<dbReference type="EMBL" id="CAFBLS010000018">
    <property type="protein sequence ID" value="CAB4861699.1"/>
    <property type="molecule type" value="Genomic_DNA"/>
</dbReference>
<dbReference type="InterPro" id="IPR014756">
    <property type="entry name" value="Ig_E-set"/>
</dbReference>
<feature type="region of interest" description="Disordered" evidence="4">
    <location>
        <begin position="467"/>
        <end position="491"/>
    </location>
</feature>
<evidence type="ECO:0000313" key="6">
    <source>
        <dbReference type="EMBL" id="CAB4861699.1"/>
    </source>
</evidence>
<name>A0A6J7CZY0_9ZZZZ</name>
<sequence>MTTPQPHANWDPLGVTPDGRGGANVALWAEGADAVDLCVFADDGSERRIPIVERVFNVFHAYVTDLPPGTRYGFRVHGPWQPEIGNRWNPSKLLLDPYARAIDGDFVLDPAVFDHPGSDDLTKNSDDSAPFVPRSVVVDYEFDWKGDEHPRTPWGDTVIYEAHVKGLTELHPQVPAHQRGTFAGVANPAVIEHLLSLGITAIELMPTHHFVDEVHLLELGLTNYWGYNSIGFFAPHARYSSSGTRGEQVQEFKNMVKDLHSAGLEVILDVVYNHTAEGNQFGPTLSFRGIDNDDYYRLQTGGRYYTDYTGCGNTLDVSKPHVLQLVMDSLRYWVTEMHVDGFRFDLASALARSFHDVDMLGNFMTTIQQDPVLRRVKLIAEPWDVGPGGYQVGEFPPLWTEWNGKYRDCIRDFWRGATSIAEVGSRLSGSADLYASEGRRPFASINFITAHDGFTMRDLVTYEHKHNEANLEGNRDGTDDNRSRNYGVEGETDDAGINDVRLRQMRNLLSTLLLSTGVPMVTAGDEFGRTQRGNNNGYCQDNDLSWINWSLTGEQSALLDFTRAVMRLRRQHRAFRQRYFFAGLPTHEGGTKDLAWIAPNGREVTADNWNDPSARTLGMYVSGELHTMHPDGNHERDDSFLILLHAGESEQQFVLPDGPYARAYRRVLDTVTGQSEESTNEEAAGAIVTMAPHSLVVLRVCA</sequence>
<proteinExistence type="inferred from homology"/>
<dbReference type="Pfam" id="PF02922">
    <property type="entry name" value="CBM_48"/>
    <property type="match status" value="1"/>
</dbReference>
<reference evidence="6" key="1">
    <citation type="submission" date="2020-05" db="EMBL/GenBank/DDBJ databases">
        <authorList>
            <person name="Chiriac C."/>
            <person name="Salcher M."/>
            <person name="Ghai R."/>
            <person name="Kavagutti S V."/>
        </authorList>
    </citation>
    <scope>NUCLEOTIDE SEQUENCE</scope>
</reference>
<dbReference type="AlphaFoldDB" id="A0A6J7CZY0"/>
<dbReference type="SUPFAM" id="SSF51011">
    <property type="entry name" value="Glycosyl hydrolase domain"/>
    <property type="match status" value="1"/>
</dbReference>
<dbReference type="PANTHER" id="PTHR43002">
    <property type="entry name" value="GLYCOGEN DEBRANCHING ENZYME"/>
    <property type="match status" value="1"/>
</dbReference>
<dbReference type="Gene3D" id="3.20.20.80">
    <property type="entry name" value="Glycosidases"/>
    <property type="match status" value="1"/>
</dbReference>
<dbReference type="GO" id="GO:0005980">
    <property type="term" value="P:glycogen catabolic process"/>
    <property type="evidence" value="ECO:0007669"/>
    <property type="project" value="InterPro"/>
</dbReference>
<dbReference type="SMART" id="SM00642">
    <property type="entry name" value="Aamy"/>
    <property type="match status" value="1"/>
</dbReference>
<dbReference type="CDD" id="cd02856">
    <property type="entry name" value="E_set_GDE_Isoamylase_N"/>
    <property type="match status" value="1"/>
</dbReference>